<evidence type="ECO:0000313" key="3">
    <source>
        <dbReference type="EMBL" id="OZG67986.1"/>
    </source>
</evidence>
<organism evidence="3 4">
    <name type="scientific">Bifidobacterium aquikefiri</name>
    <dbReference type="NCBI Taxonomy" id="1653207"/>
    <lineage>
        <taxon>Bacteria</taxon>
        <taxon>Bacillati</taxon>
        <taxon>Actinomycetota</taxon>
        <taxon>Actinomycetes</taxon>
        <taxon>Bifidobacteriales</taxon>
        <taxon>Bifidobacteriaceae</taxon>
        <taxon>Bifidobacterium</taxon>
    </lineage>
</organism>
<accession>A0A261GAI0</accession>
<sequence>MEQGIIWVHPTDVINAADYAEQGEILLTCSTNFPLESMQNANDISLLKRDLRKLGLAADVNDVQQAYETLWLQYMATLAHAGVLAIGFGIKMKHPTIPKAMLQAAMEYHIMLFEVPEDVNFSEIVKTVLHRQAEESEGIQRVMYNVQRDLFRATDNENVIESVVRESAKRANGWAAFVNLKGSIISISDASKSQQATHLSLLMVQQEEQRCNSAKTCFCISKGRNRYYLCIVEDGKRRLGTIIVSSQGNGDSNIARAVGISAADALAWSLPSRIEERKRRMRFGNLAVEQLASGNVDLASSLFKELHANAISFPMTLFCIDPQSTESDFTSRMCDDIADDGALFGQFQDYYWILAPAHQSERIRTLLADSERILSGTATINDFSNAPDVFELALKDLCMRRIGSHDSIIDLSPHELVSPEIAAAYSSELFALVRSLPKNEKNQLMRTLRELLYTAFNVGAAAKRLAVHRHTVENRMSKLESLLGLDFTNESARVKVWIACSFMRDEDMSTSR</sequence>
<dbReference type="InterPro" id="IPR025736">
    <property type="entry name" value="PucR_C-HTH_dom"/>
</dbReference>
<name>A0A261GAI0_9BIFI</name>
<protein>
    <submittedName>
        <fullName evidence="3">Purine catabolism regulatory protein-like family</fullName>
    </submittedName>
</protein>
<gene>
    <name evidence="3" type="ORF">BAQU_0632</name>
</gene>
<feature type="domain" description="Purine catabolism PurC-like" evidence="1">
    <location>
        <begin position="70"/>
        <end position="130"/>
    </location>
</feature>
<keyword evidence="4" id="KW-1185">Reference proteome</keyword>
<dbReference type="InterPro" id="IPR042070">
    <property type="entry name" value="PucR_C-HTH_sf"/>
</dbReference>
<dbReference type="PANTHER" id="PTHR33744">
    <property type="entry name" value="CARBOHYDRATE DIACID REGULATOR"/>
    <property type="match status" value="1"/>
</dbReference>
<dbReference type="EMBL" id="MWXA01000003">
    <property type="protein sequence ID" value="OZG67986.1"/>
    <property type="molecule type" value="Genomic_DNA"/>
</dbReference>
<dbReference type="Pfam" id="PF13556">
    <property type="entry name" value="HTH_30"/>
    <property type="match status" value="1"/>
</dbReference>
<proteinExistence type="predicted"/>
<dbReference type="RefSeq" id="WP_415448310.1">
    <property type="nucleotide sequence ID" value="NZ_JBDNSG010000009.1"/>
</dbReference>
<dbReference type="Gene3D" id="1.10.10.2840">
    <property type="entry name" value="PucR C-terminal helix-turn-helix domain"/>
    <property type="match status" value="1"/>
</dbReference>
<dbReference type="AlphaFoldDB" id="A0A261GAI0"/>
<dbReference type="Pfam" id="PF07905">
    <property type="entry name" value="PucR"/>
    <property type="match status" value="1"/>
</dbReference>
<evidence type="ECO:0000259" key="2">
    <source>
        <dbReference type="Pfam" id="PF13556"/>
    </source>
</evidence>
<feature type="domain" description="PucR C-terminal helix-turn-helix" evidence="2">
    <location>
        <begin position="444"/>
        <end position="500"/>
    </location>
</feature>
<dbReference type="PANTHER" id="PTHR33744:SF7">
    <property type="entry name" value="PUCR FAMILY TRANSCRIPTIONAL REGULATOR"/>
    <property type="match status" value="1"/>
</dbReference>
<reference evidence="3 4" key="1">
    <citation type="journal article" date="2017" name="BMC Genomics">
        <title>Comparative genomic and phylogenomic analyses of the Bifidobacteriaceae family.</title>
        <authorList>
            <person name="Lugli G.A."/>
            <person name="Milani C."/>
            <person name="Turroni F."/>
            <person name="Duranti S."/>
            <person name="Mancabelli L."/>
            <person name="Mangifesta M."/>
            <person name="Ferrario C."/>
            <person name="Modesto M."/>
            <person name="Mattarelli P."/>
            <person name="Jiri K."/>
            <person name="van Sinderen D."/>
            <person name="Ventura M."/>
        </authorList>
    </citation>
    <scope>NUCLEOTIDE SEQUENCE [LARGE SCALE GENOMIC DNA]</scope>
    <source>
        <strain evidence="3 4">LMG 28769</strain>
    </source>
</reference>
<dbReference type="Proteomes" id="UP000216451">
    <property type="component" value="Unassembled WGS sequence"/>
</dbReference>
<dbReference type="InterPro" id="IPR012914">
    <property type="entry name" value="PucR_dom"/>
</dbReference>
<evidence type="ECO:0000313" key="4">
    <source>
        <dbReference type="Proteomes" id="UP000216451"/>
    </source>
</evidence>
<dbReference type="InterPro" id="IPR051448">
    <property type="entry name" value="CdaR-like_regulators"/>
</dbReference>
<comment type="caution">
    <text evidence="3">The sequence shown here is derived from an EMBL/GenBank/DDBJ whole genome shotgun (WGS) entry which is preliminary data.</text>
</comment>
<evidence type="ECO:0000259" key="1">
    <source>
        <dbReference type="Pfam" id="PF07905"/>
    </source>
</evidence>